<dbReference type="EMBL" id="JAVFKD010000014">
    <property type="protein sequence ID" value="KAK5991209.1"/>
    <property type="molecule type" value="Genomic_DNA"/>
</dbReference>
<feature type="transmembrane region" description="Helical" evidence="4">
    <location>
        <begin position="528"/>
        <end position="546"/>
    </location>
</feature>
<dbReference type="PANTHER" id="PTHR43702">
    <property type="entry name" value="L-FUCOSE-PROTON SYMPORTER"/>
    <property type="match status" value="1"/>
</dbReference>
<comment type="caution">
    <text evidence="6">The sequence shown here is derived from an EMBL/GenBank/DDBJ whole genome shotgun (WGS) entry which is preliminary data.</text>
</comment>
<comment type="subcellular location">
    <subcellularLocation>
        <location evidence="1">Cell inner membrane</location>
        <topology evidence="1">Multi-pass membrane protein</topology>
    </subcellularLocation>
</comment>
<feature type="transmembrane region" description="Helical" evidence="4">
    <location>
        <begin position="457"/>
        <end position="479"/>
    </location>
</feature>
<keyword evidence="4" id="KW-0472">Membrane</keyword>
<feature type="transmembrane region" description="Helical" evidence="4">
    <location>
        <begin position="363"/>
        <end position="380"/>
    </location>
</feature>
<feature type="transmembrane region" description="Helical" evidence="4">
    <location>
        <begin position="14"/>
        <end position="36"/>
    </location>
</feature>
<feature type="region of interest" description="Disordered" evidence="3">
    <location>
        <begin position="745"/>
        <end position="770"/>
    </location>
</feature>
<keyword evidence="4" id="KW-1133">Transmembrane helix</keyword>
<dbReference type="Gene3D" id="1.20.1250.20">
    <property type="entry name" value="MFS general substrate transporter like domains"/>
    <property type="match status" value="1"/>
</dbReference>
<feature type="transmembrane region" description="Helical" evidence="4">
    <location>
        <begin position="208"/>
        <end position="229"/>
    </location>
</feature>
<organism evidence="6 7">
    <name type="scientific">Cladobotryum mycophilum</name>
    <dbReference type="NCBI Taxonomy" id="491253"/>
    <lineage>
        <taxon>Eukaryota</taxon>
        <taxon>Fungi</taxon>
        <taxon>Dikarya</taxon>
        <taxon>Ascomycota</taxon>
        <taxon>Pezizomycotina</taxon>
        <taxon>Sordariomycetes</taxon>
        <taxon>Hypocreomycetidae</taxon>
        <taxon>Hypocreales</taxon>
        <taxon>Hypocreaceae</taxon>
        <taxon>Cladobotryum</taxon>
    </lineage>
</organism>
<feature type="transmembrane region" description="Helical" evidence="4">
    <location>
        <begin position="428"/>
        <end position="445"/>
    </location>
</feature>
<gene>
    <name evidence="6" type="ORF">PT974_09487</name>
</gene>
<evidence type="ECO:0000256" key="2">
    <source>
        <dbReference type="ARBA" id="ARBA00022475"/>
    </source>
</evidence>
<reference evidence="6 7" key="1">
    <citation type="submission" date="2024-01" db="EMBL/GenBank/DDBJ databases">
        <title>Complete genome of Cladobotryum mycophilum ATHUM6906.</title>
        <authorList>
            <person name="Christinaki A.C."/>
            <person name="Myridakis A.I."/>
            <person name="Kouvelis V.N."/>
        </authorList>
    </citation>
    <scope>NUCLEOTIDE SEQUENCE [LARGE SCALE GENOMIC DNA]</scope>
    <source>
        <strain evidence="6 7">ATHUM6906</strain>
    </source>
</reference>
<accession>A0ABR0SG98</accession>
<dbReference type="SUPFAM" id="SSF103473">
    <property type="entry name" value="MFS general substrate transporter"/>
    <property type="match status" value="1"/>
</dbReference>
<proteinExistence type="predicted"/>
<keyword evidence="7" id="KW-1185">Reference proteome</keyword>
<evidence type="ECO:0000259" key="5">
    <source>
        <dbReference type="Pfam" id="PF20684"/>
    </source>
</evidence>
<dbReference type="Proteomes" id="UP001338125">
    <property type="component" value="Unassembled WGS sequence"/>
</dbReference>
<feature type="transmembrane region" description="Helical" evidence="4">
    <location>
        <begin position="93"/>
        <end position="115"/>
    </location>
</feature>
<feature type="transmembrane region" description="Helical" evidence="4">
    <location>
        <begin position="681"/>
        <end position="698"/>
    </location>
</feature>
<dbReference type="PANTHER" id="PTHR43702:SF13">
    <property type="entry name" value="MONOSACCHARIDE TRANSPORTER, PUTATIVE (AFU_ORTHOLOGUE AFUA_4G06630)-RELATED"/>
    <property type="match status" value="1"/>
</dbReference>
<evidence type="ECO:0000256" key="3">
    <source>
        <dbReference type="SAM" id="MobiDB-lite"/>
    </source>
</evidence>
<keyword evidence="2" id="KW-1003">Cell membrane</keyword>
<dbReference type="InterPro" id="IPR036259">
    <property type="entry name" value="MFS_trans_sf"/>
</dbReference>
<feature type="transmembrane region" description="Helical" evidence="4">
    <location>
        <begin position="173"/>
        <end position="196"/>
    </location>
</feature>
<feature type="transmembrane region" description="Helical" evidence="4">
    <location>
        <begin position="400"/>
        <end position="421"/>
    </location>
</feature>
<feature type="transmembrane region" description="Helical" evidence="4">
    <location>
        <begin position="650"/>
        <end position="669"/>
    </location>
</feature>
<evidence type="ECO:0000313" key="6">
    <source>
        <dbReference type="EMBL" id="KAK5991209.1"/>
    </source>
</evidence>
<dbReference type="Pfam" id="PF20684">
    <property type="entry name" value="Fung_rhodopsin"/>
    <property type="match status" value="1"/>
</dbReference>
<protein>
    <submittedName>
        <fullName evidence="6">Satratoxin biosynthesis SC1 cluster 4-like protein</fullName>
    </submittedName>
</protein>
<feature type="transmembrane region" description="Helical" evidence="4">
    <location>
        <begin position="622"/>
        <end position="643"/>
    </location>
</feature>
<name>A0ABR0SG98_9HYPO</name>
<feature type="transmembrane region" description="Helical" evidence="4">
    <location>
        <begin position="491"/>
        <end position="508"/>
    </location>
</feature>
<feature type="transmembrane region" description="Helical" evidence="4">
    <location>
        <begin position="579"/>
        <end position="602"/>
    </location>
</feature>
<feature type="transmembrane region" description="Helical" evidence="4">
    <location>
        <begin position="710"/>
        <end position="729"/>
    </location>
</feature>
<keyword evidence="4" id="KW-0812">Transmembrane</keyword>
<feature type="compositionally biased region" description="Acidic residues" evidence="3">
    <location>
        <begin position="754"/>
        <end position="770"/>
    </location>
</feature>
<evidence type="ECO:0000256" key="1">
    <source>
        <dbReference type="ARBA" id="ARBA00004429"/>
    </source>
</evidence>
<feature type="domain" description="Rhodopsin" evidence="5">
    <location>
        <begin position="32"/>
        <end position="285"/>
    </location>
</feature>
<dbReference type="InterPro" id="IPR050375">
    <property type="entry name" value="MFS_TsgA-like"/>
</dbReference>
<evidence type="ECO:0000313" key="7">
    <source>
        <dbReference type="Proteomes" id="UP001338125"/>
    </source>
</evidence>
<feature type="transmembrane region" description="Helical" evidence="4">
    <location>
        <begin position="48"/>
        <end position="73"/>
    </location>
</feature>
<feature type="transmembrane region" description="Helical" evidence="4">
    <location>
        <begin position="259"/>
        <end position="283"/>
    </location>
</feature>
<evidence type="ECO:0000256" key="4">
    <source>
        <dbReference type="SAM" id="Phobius"/>
    </source>
</evidence>
<dbReference type="InterPro" id="IPR049326">
    <property type="entry name" value="Rhodopsin_dom_fungi"/>
</dbReference>
<sequence length="842" mass="91099">MALDSNGFSSRGEAVFIGVTVSFALATIFVAARLVCRFCILQRRAWDDLAIILAWILAFGMSFTIDFSILKGLGRQPDHIPASWAAPLIASDYAAFILYNPALMATKSSILILYIRLSKNTRLFMYWASYTTLLVVNAAGVILTFLAAFRCRPVYVAYTPDTTSPNCISIETIYLSSAPVNVATDLAILILPIPMLTAMKLPKRQKCVLVMTFMLGTFATAIDIVRIYYLQLAAASASVEKLATHGSVYLEFTYNASLALLWSAVEVNVGIICACIPVLRPLIKRMFLDRMISSRTQSEPSPASLDSGISEEQRPRGLLRGITERQQIQTLNRNSMNSANLAFNTTTGPDCMLTLRDSESIKYCIKVIIIYTFWGFILSLLTTLNSKIQVSAHPTLAKNISLICTIYGGRIVGSFLGLVILRTAGFKTTFLTGLGLLCIGTLTFWPSGQLKSYSGFVVSNFIVGLGLAPMLMASFGFLTLCGPPHHAEFRVCLGQGILGVGTVLGGLLTEKVLFPNIIHTQSLRSVQWTYLASALSTVILAFYCYYMSLPKVTDSDLQAQTERLNIPQTSFAGFSVERITLTVAILSVTFANGAWACYTAFFNSLATSAARSASSPQGLSTTSYFLMGTSINALGSCAFALLSLIVPSHVILLVACAGSITFSALVMSLDFSSANHTMTMFLIFRFFSSPVGPFTYVIGVRGQGRWTNTAICLVTCATGFGFGLEVYALCGRVLLAAFLAVADSSRGGDHVGEDGSDDNDSYDDASSGDEEGLVREDLPLCDDHLPRGGFVSGANCVPREDDIACEDRLIRDDCEVAGGESSDLDDDGATCDNAKERMLCRI</sequence>
<feature type="transmembrane region" description="Helical" evidence="4">
    <location>
        <begin position="127"/>
        <end position="149"/>
    </location>
</feature>